<proteinExistence type="predicted"/>
<dbReference type="AlphaFoldDB" id="A0A974I041"/>
<name>A0A974I041_XENLA</name>
<evidence type="ECO:0000313" key="1">
    <source>
        <dbReference type="EMBL" id="OCT96513.1"/>
    </source>
</evidence>
<evidence type="ECO:0000313" key="2">
    <source>
        <dbReference type="Proteomes" id="UP000694892"/>
    </source>
</evidence>
<dbReference type="EMBL" id="CM004467">
    <property type="protein sequence ID" value="OCT96513.1"/>
    <property type="molecule type" value="Genomic_DNA"/>
</dbReference>
<sequence length="80" mass="9431">MIFQNLYGKHFKNCSSLKLRRRDDGRSYRVYTAVYGLAHAEHDMLSSSGQYCNKQVHKNIHRNQVISQNSKESFLFFTDN</sequence>
<gene>
    <name evidence="1" type="ORF">XELAEV_18008717mg</name>
</gene>
<accession>A0A974I041</accession>
<organism evidence="1 2">
    <name type="scientific">Xenopus laevis</name>
    <name type="common">African clawed frog</name>
    <dbReference type="NCBI Taxonomy" id="8355"/>
    <lineage>
        <taxon>Eukaryota</taxon>
        <taxon>Metazoa</taxon>
        <taxon>Chordata</taxon>
        <taxon>Craniata</taxon>
        <taxon>Vertebrata</taxon>
        <taxon>Euteleostomi</taxon>
        <taxon>Amphibia</taxon>
        <taxon>Batrachia</taxon>
        <taxon>Anura</taxon>
        <taxon>Pipoidea</taxon>
        <taxon>Pipidae</taxon>
        <taxon>Xenopodinae</taxon>
        <taxon>Xenopus</taxon>
        <taxon>Xenopus</taxon>
    </lineage>
</organism>
<dbReference type="Proteomes" id="UP000694892">
    <property type="component" value="Chromosome 1S"/>
</dbReference>
<dbReference type="Gene3D" id="3.40.50.2300">
    <property type="match status" value="1"/>
</dbReference>
<reference evidence="2" key="1">
    <citation type="journal article" date="2016" name="Nature">
        <title>Genome evolution in the allotetraploid frog Xenopus laevis.</title>
        <authorList>
            <person name="Session A.M."/>
            <person name="Uno Y."/>
            <person name="Kwon T."/>
            <person name="Chapman J.A."/>
            <person name="Toyoda A."/>
            <person name="Takahashi S."/>
            <person name="Fukui A."/>
            <person name="Hikosaka A."/>
            <person name="Suzuki A."/>
            <person name="Kondo M."/>
            <person name="van Heeringen S.J."/>
            <person name="Quigley I."/>
            <person name="Heinz S."/>
            <person name="Ogino H."/>
            <person name="Ochi H."/>
            <person name="Hellsten U."/>
            <person name="Lyons J.B."/>
            <person name="Simakov O."/>
            <person name="Putnam N."/>
            <person name="Stites J."/>
            <person name="Kuroki Y."/>
            <person name="Tanaka T."/>
            <person name="Michiue T."/>
            <person name="Watanabe M."/>
            <person name="Bogdanovic O."/>
            <person name="Lister R."/>
            <person name="Georgiou G."/>
            <person name="Paranjpe S.S."/>
            <person name="van Kruijsbergen I."/>
            <person name="Shu S."/>
            <person name="Carlson J."/>
            <person name="Kinoshita T."/>
            <person name="Ohta Y."/>
            <person name="Mawaribuchi S."/>
            <person name="Jenkins J."/>
            <person name="Grimwood J."/>
            <person name="Schmutz J."/>
            <person name="Mitros T."/>
            <person name="Mozaffari S.V."/>
            <person name="Suzuki Y."/>
            <person name="Haramoto Y."/>
            <person name="Yamamoto T.S."/>
            <person name="Takagi C."/>
            <person name="Heald R."/>
            <person name="Miller K."/>
            <person name="Haudenschild C."/>
            <person name="Kitzman J."/>
            <person name="Nakayama T."/>
            <person name="Izutsu Y."/>
            <person name="Robert J."/>
            <person name="Fortriede J."/>
            <person name="Burns K."/>
            <person name="Lotay V."/>
            <person name="Karimi K."/>
            <person name="Yasuoka Y."/>
            <person name="Dichmann D.S."/>
            <person name="Flajnik M.F."/>
            <person name="Houston D.W."/>
            <person name="Shendure J."/>
            <person name="DuPasquier L."/>
            <person name="Vize P.D."/>
            <person name="Zorn A.M."/>
            <person name="Ito M."/>
            <person name="Marcotte E.M."/>
            <person name="Wallingford J.B."/>
            <person name="Ito Y."/>
            <person name="Asashima M."/>
            <person name="Ueno N."/>
            <person name="Matsuda Y."/>
            <person name="Veenstra G.J."/>
            <person name="Fujiyama A."/>
            <person name="Harland R.M."/>
            <person name="Taira M."/>
            <person name="Rokhsar D.S."/>
        </authorList>
    </citation>
    <scope>NUCLEOTIDE SEQUENCE [LARGE SCALE GENOMIC DNA]</scope>
    <source>
        <strain evidence="2">J</strain>
    </source>
</reference>
<protein>
    <submittedName>
        <fullName evidence="1">Uncharacterized protein</fullName>
    </submittedName>
</protein>